<feature type="region of interest" description="Disordered" evidence="1">
    <location>
        <begin position="84"/>
        <end position="129"/>
    </location>
</feature>
<feature type="compositionally biased region" description="Basic and acidic residues" evidence="1">
    <location>
        <begin position="92"/>
        <end position="105"/>
    </location>
</feature>
<dbReference type="EMBL" id="JAQQWI010000006">
    <property type="protein sequence ID" value="KAK8033956.1"/>
    <property type="molecule type" value="Genomic_DNA"/>
</dbReference>
<protein>
    <submittedName>
        <fullName evidence="2">Uncharacterized protein</fullName>
    </submittedName>
</protein>
<keyword evidence="3" id="KW-1185">Reference proteome</keyword>
<feature type="compositionally biased region" description="Basic residues" evidence="1">
    <location>
        <begin position="36"/>
        <end position="47"/>
    </location>
</feature>
<evidence type="ECO:0000313" key="2">
    <source>
        <dbReference type="EMBL" id="KAK8033956.1"/>
    </source>
</evidence>
<comment type="caution">
    <text evidence="2">The sequence shown here is derived from an EMBL/GenBank/DDBJ whole genome shotgun (WGS) entry which is preliminary data.</text>
</comment>
<organism evidence="2 3">
    <name type="scientific">Apiospora marii</name>
    <dbReference type="NCBI Taxonomy" id="335849"/>
    <lineage>
        <taxon>Eukaryota</taxon>
        <taxon>Fungi</taxon>
        <taxon>Dikarya</taxon>
        <taxon>Ascomycota</taxon>
        <taxon>Pezizomycotina</taxon>
        <taxon>Sordariomycetes</taxon>
        <taxon>Xylariomycetidae</taxon>
        <taxon>Amphisphaeriales</taxon>
        <taxon>Apiosporaceae</taxon>
        <taxon>Apiospora</taxon>
    </lineage>
</organism>
<proteinExistence type="predicted"/>
<gene>
    <name evidence="2" type="ORF">PG991_003354</name>
</gene>
<evidence type="ECO:0000256" key="1">
    <source>
        <dbReference type="SAM" id="MobiDB-lite"/>
    </source>
</evidence>
<dbReference type="Proteomes" id="UP001396898">
    <property type="component" value="Unassembled WGS sequence"/>
</dbReference>
<evidence type="ECO:0000313" key="3">
    <source>
        <dbReference type="Proteomes" id="UP001396898"/>
    </source>
</evidence>
<accession>A0ABR1SHZ4</accession>
<name>A0ABR1SHZ4_9PEZI</name>
<sequence length="174" mass="19902">MASSAPAQSPDPKQGEGYVSRAPEPQTTKGIERARLSKKVHSKRPRVLFKTAGLHGSVKKPYFRRYKDSMREMRYGRPAKRTIGYLMMPKVPKSDKKDRNIKEQEQDPTEDMSDDGEDRGPDGPGSAYYDPVYELAKKVAAHAGREEVEEEDYEVLRKVYGYYERIQAIWADLS</sequence>
<feature type="compositionally biased region" description="Acidic residues" evidence="1">
    <location>
        <begin position="106"/>
        <end position="117"/>
    </location>
</feature>
<reference evidence="2 3" key="1">
    <citation type="submission" date="2023-01" db="EMBL/GenBank/DDBJ databases">
        <title>Analysis of 21 Apiospora genomes using comparative genomics revels a genus with tremendous synthesis potential of carbohydrate active enzymes and secondary metabolites.</title>
        <authorList>
            <person name="Sorensen T."/>
        </authorList>
    </citation>
    <scope>NUCLEOTIDE SEQUENCE [LARGE SCALE GENOMIC DNA]</scope>
    <source>
        <strain evidence="2 3">CBS 20057</strain>
    </source>
</reference>
<feature type="region of interest" description="Disordered" evidence="1">
    <location>
        <begin position="1"/>
        <end position="54"/>
    </location>
</feature>